<dbReference type="InterPro" id="IPR007278">
    <property type="entry name" value="DUF397"/>
</dbReference>
<name>A0A949JE28_9ACTN</name>
<evidence type="ECO:0000313" key="3">
    <source>
        <dbReference type="Proteomes" id="UP000694501"/>
    </source>
</evidence>
<evidence type="ECO:0000259" key="1">
    <source>
        <dbReference type="Pfam" id="PF04149"/>
    </source>
</evidence>
<organism evidence="2 3">
    <name type="scientific">Streptomyces tardus</name>
    <dbReference type="NCBI Taxonomy" id="2780544"/>
    <lineage>
        <taxon>Bacteria</taxon>
        <taxon>Bacillati</taxon>
        <taxon>Actinomycetota</taxon>
        <taxon>Actinomycetes</taxon>
        <taxon>Kitasatosporales</taxon>
        <taxon>Streptomycetaceae</taxon>
        <taxon>Streptomyces</taxon>
    </lineage>
</organism>
<sequence>MNVPDQINLRAWRKSSYSSGNGGSCVEVADGYDVLPVRDSKTPDGPVLTFRHTDWTAFVTALRSHDLR</sequence>
<comment type="caution">
    <text evidence="2">The sequence shown here is derived from an EMBL/GenBank/DDBJ whole genome shotgun (WGS) entry which is preliminary data.</text>
</comment>
<dbReference type="AlphaFoldDB" id="A0A949JE28"/>
<accession>A0A949JE28</accession>
<proteinExistence type="predicted"/>
<dbReference type="Proteomes" id="UP000694501">
    <property type="component" value="Unassembled WGS sequence"/>
</dbReference>
<reference evidence="2" key="1">
    <citation type="submission" date="2021-06" db="EMBL/GenBank/DDBJ databases">
        <title>Sequencing of actinobacteria type strains.</title>
        <authorList>
            <person name="Nguyen G.-S."/>
            <person name="Wentzel A."/>
        </authorList>
    </citation>
    <scope>NUCLEOTIDE SEQUENCE</scope>
    <source>
        <strain evidence="2">P38-E01</strain>
    </source>
</reference>
<dbReference type="Pfam" id="PF04149">
    <property type="entry name" value="DUF397"/>
    <property type="match status" value="1"/>
</dbReference>
<gene>
    <name evidence="2" type="ORF">JGS22_012180</name>
</gene>
<keyword evidence="3" id="KW-1185">Reference proteome</keyword>
<evidence type="ECO:0000313" key="2">
    <source>
        <dbReference type="EMBL" id="MBU7598352.1"/>
    </source>
</evidence>
<protein>
    <submittedName>
        <fullName evidence="2">DUF397 domain-containing protein</fullName>
    </submittedName>
</protein>
<dbReference type="RefSeq" id="WP_211041902.1">
    <property type="nucleotide sequence ID" value="NZ_JAELVF020000001.1"/>
</dbReference>
<dbReference type="EMBL" id="JAELVF020000001">
    <property type="protein sequence ID" value="MBU7598352.1"/>
    <property type="molecule type" value="Genomic_DNA"/>
</dbReference>
<feature type="domain" description="DUF397" evidence="1">
    <location>
        <begin position="11"/>
        <end position="63"/>
    </location>
</feature>